<evidence type="ECO:0000313" key="1">
    <source>
        <dbReference type="EMBL" id="RDY00503.1"/>
    </source>
</evidence>
<dbReference type="EMBL" id="QJKJ01002977">
    <property type="protein sequence ID" value="RDY00503.1"/>
    <property type="molecule type" value="Genomic_DNA"/>
</dbReference>
<comment type="caution">
    <text evidence="1">The sequence shown here is derived from an EMBL/GenBank/DDBJ whole genome shotgun (WGS) entry which is preliminary data.</text>
</comment>
<name>A0A371HCH0_MUCPR</name>
<dbReference type="SUPFAM" id="SSF56672">
    <property type="entry name" value="DNA/RNA polymerases"/>
    <property type="match status" value="1"/>
</dbReference>
<dbReference type="InterPro" id="IPR043502">
    <property type="entry name" value="DNA/RNA_pol_sf"/>
</dbReference>
<dbReference type="AlphaFoldDB" id="A0A371HCH0"/>
<reference evidence="1" key="1">
    <citation type="submission" date="2018-05" db="EMBL/GenBank/DDBJ databases">
        <title>Draft genome of Mucuna pruriens seed.</title>
        <authorList>
            <person name="Nnadi N.E."/>
            <person name="Vos R."/>
            <person name="Hasami M.H."/>
            <person name="Devisetty U.K."/>
            <person name="Aguiy J.C."/>
        </authorList>
    </citation>
    <scope>NUCLEOTIDE SEQUENCE [LARGE SCALE GENOMIC DNA]</scope>
    <source>
        <strain evidence="1">JCA_2017</strain>
    </source>
</reference>
<feature type="non-terminal residue" evidence="1">
    <location>
        <position position="1"/>
    </location>
</feature>
<protein>
    <submittedName>
        <fullName evidence="1">Uncharacterized protein</fullName>
    </submittedName>
</protein>
<dbReference type="Proteomes" id="UP000257109">
    <property type="component" value="Unassembled WGS sequence"/>
</dbReference>
<sequence>MRLLAVGIIYPISDSQWVSLVQMVPKKSRMIVLRNWHDNGSRKISRKIPLLYMQIHITSMDQHKTSFTCPFGTFAYT</sequence>
<accession>A0A371HCH0</accession>
<gene>
    <name evidence="1" type="ORF">CR513_16314</name>
</gene>
<evidence type="ECO:0000313" key="2">
    <source>
        <dbReference type="Proteomes" id="UP000257109"/>
    </source>
</evidence>
<keyword evidence="2" id="KW-1185">Reference proteome</keyword>
<organism evidence="1 2">
    <name type="scientific">Mucuna pruriens</name>
    <name type="common">Velvet bean</name>
    <name type="synonym">Dolichos pruriens</name>
    <dbReference type="NCBI Taxonomy" id="157652"/>
    <lineage>
        <taxon>Eukaryota</taxon>
        <taxon>Viridiplantae</taxon>
        <taxon>Streptophyta</taxon>
        <taxon>Embryophyta</taxon>
        <taxon>Tracheophyta</taxon>
        <taxon>Spermatophyta</taxon>
        <taxon>Magnoliopsida</taxon>
        <taxon>eudicotyledons</taxon>
        <taxon>Gunneridae</taxon>
        <taxon>Pentapetalae</taxon>
        <taxon>rosids</taxon>
        <taxon>fabids</taxon>
        <taxon>Fabales</taxon>
        <taxon>Fabaceae</taxon>
        <taxon>Papilionoideae</taxon>
        <taxon>50 kb inversion clade</taxon>
        <taxon>NPAAA clade</taxon>
        <taxon>indigoferoid/millettioid clade</taxon>
        <taxon>Phaseoleae</taxon>
        <taxon>Mucuna</taxon>
    </lineage>
</organism>
<proteinExistence type="predicted"/>
<dbReference type="Gene3D" id="3.10.10.10">
    <property type="entry name" value="HIV Type 1 Reverse Transcriptase, subunit A, domain 1"/>
    <property type="match status" value="1"/>
</dbReference>